<dbReference type="AlphaFoldDB" id="A0A2I4ALX5"/>
<protein>
    <submittedName>
        <fullName evidence="3">Uncharacterized protein LOC106512382</fullName>
    </submittedName>
</protein>
<accession>A0A2I4ALX5</accession>
<dbReference type="InParanoid" id="A0A2I4ALX5"/>
<keyword evidence="2" id="KW-1185">Reference proteome</keyword>
<gene>
    <name evidence="3" type="primary">LOC106512382</name>
</gene>
<dbReference type="PANTHER" id="PTHR47331:SF7">
    <property type="match status" value="1"/>
</dbReference>
<feature type="compositionally biased region" description="Low complexity" evidence="1">
    <location>
        <begin position="7"/>
        <end position="24"/>
    </location>
</feature>
<dbReference type="RefSeq" id="XP_013856466.1">
    <property type="nucleotide sequence ID" value="XM_014001012.1"/>
</dbReference>
<sequence>MSENKSQKSQNKSVHSLKSSKASSTAGIELLRAKAKAKAAQARATYAKKEIEIKVEQARLQATLDALRAEQDQEAAAAEANSLEAGLIQLGFETRSVTYGSCLTENKATRTAQYVLDQANHTAAESPAPVQIEINNPELPLHPSVVKQEMNYVAPESEVCEPQSVSFKQFAPLAPVLPKMNHTHNSHVETQPTYDLAKYLARSQLITTGLTSFDDQPMNYWAWKSSFKTAITGLDLSAGEELDLLVRYLGKNSSRQVKQMKAVNIRCPEAGLTMAWDRLEEVYGSPEAVEQALFQKVESFPKITP</sequence>
<dbReference type="OrthoDB" id="10068969at2759"/>
<evidence type="ECO:0000313" key="2">
    <source>
        <dbReference type="Proteomes" id="UP000192220"/>
    </source>
</evidence>
<dbReference type="GeneID" id="106512382"/>
<feature type="non-terminal residue" evidence="3">
    <location>
        <position position="305"/>
    </location>
</feature>
<feature type="region of interest" description="Disordered" evidence="1">
    <location>
        <begin position="1"/>
        <end position="24"/>
    </location>
</feature>
<evidence type="ECO:0000256" key="1">
    <source>
        <dbReference type="SAM" id="MobiDB-lite"/>
    </source>
</evidence>
<dbReference type="PANTHER" id="PTHR47331">
    <property type="entry name" value="PHD-TYPE DOMAIN-CONTAINING PROTEIN"/>
    <property type="match status" value="1"/>
</dbReference>
<organism evidence="2 3">
    <name type="scientific">Austrofundulus limnaeus</name>
    <name type="common">Annual killifish</name>
    <dbReference type="NCBI Taxonomy" id="52670"/>
    <lineage>
        <taxon>Eukaryota</taxon>
        <taxon>Metazoa</taxon>
        <taxon>Chordata</taxon>
        <taxon>Craniata</taxon>
        <taxon>Vertebrata</taxon>
        <taxon>Euteleostomi</taxon>
        <taxon>Actinopterygii</taxon>
        <taxon>Neopterygii</taxon>
        <taxon>Teleostei</taxon>
        <taxon>Neoteleostei</taxon>
        <taxon>Acanthomorphata</taxon>
        <taxon>Ovalentaria</taxon>
        <taxon>Atherinomorphae</taxon>
        <taxon>Cyprinodontiformes</taxon>
        <taxon>Rivulidae</taxon>
        <taxon>Austrofundulus</taxon>
    </lineage>
</organism>
<dbReference type="KEGG" id="alim:106512382"/>
<dbReference type="Proteomes" id="UP000192220">
    <property type="component" value="Unplaced"/>
</dbReference>
<evidence type="ECO:0000313" key="3">
    <source>
        <dbReference type="RefSeq" id="XP_013856466.1"/>
    </source>
</evidence>
<reference evidence="3" key="1">
    <citation type="submission" date="2025-08" db="UniProtKB">
        <authorList>
            <consortium name="RefSeq"/>
        </authorList>
    </citation>
    <scope>IDENTIFICATION</scope>
</reference>
<proteinExistence type="predicted"/>
<name>A0A2I4ALX5_AUSLI</name>